<keyword evidence="3" id="KW-0150">Chloroplast</keyword>
<dbReference type="EMBL" id="BLLK01000058">
    <property type="protein sequence ID" value="GFH57373.1"/>
    <property type="molecule type" value="Genomic_DNA"/>
</dbReference>
<dbReference type="InterPro" id="IPR000915">
    <property type="entry name" value="60S_ribosomal_eL6"/>
</dbReference>
<evidence type="ECO:0000256" key="1">
    <source>
        <dbReference type="ARBA" id="ARBA00004229"/>
    </source>
</evidence>
<dbReference type="PROSITE" id="PS01170">
    <property type="entry name" value="RIBOSOMAL_L6E"/>
    <property type="match status" value="1"/>
</dbReference>
<proteinExistence type="inferred from homology"/>
<dbReference type="InterPro" id="IPR041997">
    <property type="entry name" value="Ribosomal_eL6_KOW"/>
</dbReference>
<dbReference type="Gene3D" id="2.30.30.30">
    <property type="match status" value="1"/>
</dbReference>
<dbReference type="Pfam" id="PF01159">
    <property type="entry name" value="Ribosomal_L6e"/>
    <property type="match status" value="1"/>
</dbReference>
<keyword evidence="9" id="KW-1185">Reference proteome</keyword>
<dbReference type="AlphaFoldDB" id="A0AAD3D419"/>
<comment type="subcellular location">
    <subcellularLocation>
        <location evidence="1">Plastid</location>
        <location evidence="1">Chloroplast</location>
    </subcellularLocation>
</comment>
<dbReference type="PANTHER" id="PTHR10715:SF0">
    <property type="entry name" value="LARGE RIBOSOMAL SUBUNIT PROTEIN EL6"/>
    <property type="match status" value="1"/>
</dbReference>
<dbReference type="Proteomes" id="UP001054902">
    <property type="component" value="Unassembled WGS sequence"/>
</dbReference>
<evidence type="ECO:0000256" key="2">
    <source>
        <dbReference type="ARBA" id="ARBA00010592"/>
    </source>
</evidence>
<keyword evidence="5 7" id="KW-0689">Ribosomal protein</keyword>
<dbReference type="InterPro" id="IPR008991">
    <property type="entry name" value="Translation_prot_SH3-like_sf"/>
</dbReference>
<dbReference type="InterPro" id="IPR014722">
    <property type="entry name" value="Rib_uL2_dom2"/>
</dbReference>
<evidence type="ECO:0000256" key="5">
    <source>
        <dbReference type="ARBA" id="ARBA00022980"/>
    </source>
</evidence>
<dbReference type="GO" id="GO:0003723">
    <property type="term" value="F:RNA binding"/>
    <property type="evidence" value="ECO:0007669"/>
    <property type="project" value="TreeGrafter"/>
</dbReference>
<dbReference type="CDD" id="cd13156">
    <property type="entry name" value="KOW_RPL6"/>
    <property type="match status" value="1"/>
</dbReference>
<protein>
    <recommendedName>
        <fullName evidence="7">60S ribosomal protein L6</fullName>
    </recommendedName>
</protein>
<gene>
    <name evidence="8" type="ORF">CTEN210_13849</name>
</gene>
<organism evidence="8 9">
    <name type="scientific">Chaetoceros tenuissimus</name>
    <dbReference type="NCBI Taxonomy" id="426638"/>
    <lineage>
        <taxon>Eukaryota</taxon>
        <taxon>Sar</taxon>
        <taxon>Stramenopiles</taxon>
        <taxon>Ochrophyta</taxon>
        <taxon>Bacillariophyta</taxon>
        <taxon>Coscinodiscophyceae</taxon>
        <taxon>Chaetocerotophycidae</taxon>
        <taxon>Chaetocerotales</taxon>
        <taxon>Chaetocerotaceae</taxon>
        <taxon>Chaetoceros</taxon>
    </lineage>
</organism>
<dbReference type="PANTHER" id="PTHR10715">
    <property type="entry name" value="60S RIBOSOMAL PROTEIN L6"/>
    <property type="match status" value="1"/>
</dbReference>
<evidence type="ECO:0000256" key="6">
    <source>
        <dbReference type="ARBA" id="ARBA00023274"/>
    </source>
</evidence>
<keyword evidence="6 7" id="KW-0687">Ribonucleoprotein</keyword>
<evidence type="ECO:0000256" key="4">
    <source>
        <dbReference type="ARBA" id="ARBA00022640"/>
    </source>
</evidence>
<reference evidence="8 9" key="1">
    <citation type="journal article" date="2021" name="Sci. Rep.">
        <title>The genome of the diatom Chaetoceros tenuissimus carries an ancient integrated fragment of an extant virus.</title>
        <authorList>
            <person name="Hongo Y."/>
            <person name="Kimura K."/>
            <person name="Takaki Y."/>
            <person name="Yoshida Y."/>
            <person name="Baba S."/>
            <person name="Kobayashi G."/>
            <person name="Nagasaki K."/>
            <person name="Hano T."/>
            <person name="Tomaru Y."/>
        </authorList>
    </citation>
    <scope>NUCLEOTIDE SEQUENCE [LARGE SCALE GENOMIC DNA]</scope>
    <source>
        <strain evidence="8 9">NIES-3715</strain>
    </source>
</reference>
<comment type="caution">
    <text evidence="8">The sequence shown here is derived from an EMBL/GenBank/DDBJ whole genome shotgun (WGS) entry which is preliminary data.</text>
</comment>
<name>A0AAD3D419_9STRA</name>
<dbReference type="GO" id="GO:0003735">
    <property type="term" value="F:structural constituent of ribosome"/>
    <property type="evidence" value="ECO:0007669"/>
    <property type="project" value="InterPro"/>
</dbReference>
<comment type="similarity">
    <text evidence="2 7">Belongs to the eukaryotic ribosomal protein eL6 family.</text>
</comment>
<evidence type="ECO:0000313" key="9">
    <source>
        <dbReference type="Proteomes" id="UP001054902"/>
    </source>
</evidence>
<dbReference type="GO" id="GO:0009507">
    <property type="term" value="C:chloroplast"/>
    <property type="evidence" value="ECO:0007669"/>
    <property type="project" value="UniProtKB-SubCell"/>
</dbReference>
<dbReference type="SUPFAM" id="SSF50104">
    <property type="entry name" value="Translation proteins SH3-like domain"/>
    <property type="match status" value="1"/>
</dbReference>
<accession>A0AAD3D419</accession>
<dbReference type="GO" id="GO:0000027">
    <property type="term" value="P:ribosomal large subunit assembly"/>
    <property type="evidence" value="ECO:0007669"/>
    <property type="project" value="TreeGrafter"/>
</dbReference>
<dbReference type="GO" id="GO:0022625">
    <property type="term" value="C:cytosolic large ribosomal subunit"/>
    <property type="evidence" value="ECO:0007669"/>
    <property type="project" value="TreeGrafter"/>
</dbReference>
<sequence>MAPQLKVNGTVGPKKAKAPVAAGKYYPADDVKTPLVNRKAKRNNAAKVRASITPGTVLILLAGRFRGKRVVALKVLESGLVLVSGPYKVNGVPLRRVSPAYVIATSTKVDVSSVDVASINDAYFARVKSSEEEEFFAGDAPKPAIVSDQRKADQKKVDAALLKAVDATPMLKAYLAARFTLSGNDKPHNMVF</sequence>
<evidence type="ECO:0000256" key="3">
    <source>
        <dbReference type="ARBA" id="ARBA00022528"/>
    </source>
</evidence>
<dbReference type="InterPro" id="IPR049633">
    <property type="entry name" value="Ribosomal_eL6_CS"/>
</dbReference>
<evidence type="ECO:0000256" key="7">
    <source>
        <dbReference type="RuleBase" id="RU000662"/>
    </source>
</evidence>
<evidence type="ECO:0000313" key="8">
    <source>
        <dbReference type="EMBL" id="GFH57373.1"/>
    </source>
</evidence>
<keyword evidence="4" id="KW-0934">Plastid</keyword>
<dbReference type="GO" id="GO:0002181">
    <property type="term" value="P:cytoplasmic translation"/>
    <property type="evidence" value="ECO:0007669"/>
    <property type="project" value="TreeGrafter"/>
</dbReference>
<dbReference type="FunFam" id="2.30.30.30:FF:000014">
    <property type="entry name" value="60S ribosomal protein L6"/>
    <property type="match status" value="1"/>
</dbReference>